<dbReference type="PRINTS" id="PR00778">
    <property type="entry name" value="HTHARSR"/>
</dbReference>
<name>A0ABT3ZAG6_9HYPH</name>
<dbReference type="NCBIfam" id="NF033788">
    <property type="entry name" value="HTH_metalloreg"/>
    <property type="match status" value="1"/>
</dbReference>
<dbReference type="InterPro" id="IPR001845">
    <property type="entry name" value="HTH_ArsR_DNA-bd_dom"/>
</dbReference>
<keyword evidence="3" id="KW-0804">Transcription</keyword>
<dbReference type="InterPro" id="IPR036390">
    <property type="entry name" value="WH_DNA-bd_sf"/>
</dbReference>
<dbReference type="Gene3D" id="1.10.10.10">
    <property type="entry name" value="Winged helix-like DNA-binding domain superfamily/Winged helix DNA-binding domain"/>
    <property type="match status" value="1"/>
</dbReference>
<dbReference type="PANTHER" id="PTHR43132:SF2">
    <property type="entry name" value="ARSENICAL RESISTANCE OPERON REPRESSOR ARSR-RELATED"/>
    <property type="match status" value="1"/>
</dbReference>
<dbReference type="InterPro" id="IPR036388">
    <property type="entry name" value="WH-like_DNA-bd_sf"/>
</dbReference>
<organism evidence="5 6">
    <name type="scientific">Hoeflea algicola</name>
    <dbReference type="NCBI Taxonomy" id="2983763"/>
    <lineage>
        <taxon>Bacteria</taxon>
        <taxon>Pseudomonadati</taxon>
        <taxon>Pseudomonadota</taxon>
        <taxon>Alphaproteobacteria</taxon>
        <taxon>Hyphomicrobiales</taxon>
        <taxon>Rhizobiaceae</taxon>
        <taxon>Hoeflea</taxon>
    </lineage>
</organism>
<sequence length="109" mass="11693">MDQQRALDAFAALGQETRLAVFRLLVSAGPEGLASGEIGERLGVRQNTMSTNLGILLKAGLVRRVRDGRTVRYHADHDGISGLLGFLLEDCCGGNPTLCQPVIRQISCS</sequence>
<comment type="caution">
    <text evidence="5">The sequence shown here is derived from an EMBL/GenBank/DDBJ whole genome shotgun (WGS) entry which is preliminary data.</text>
</comment>
<evidence type="ECO:0000256" key="3">
    <source>
        <dbReference type="ARBA" id="ARBA00023163"/>
    </source>
</evidence>
<protein>
    <submittedName>
        <fullName evidence="5">Helix-turn-helix domain-containing protein</fullName>
    </submittedName>
</protein>
<dbReference type="InterPro" id="IPR051011">
    <property type="entry name" value="Metal_resp_trans_reg"/>
</dbReference>
<reference evidence="5" key="1">
    <citation type="submission" date="2022-10" db="EMBL/GenBank/DDBJ databases">
        <title>Hoeflea sp. G2-23, isolated from marine algae.</title>
        <authorList>
            <person name="Kristyanto S."/>
            <person name="Kim J.M."/>
            <person name="Jeon C.O."/>
        </authorList>
    </citation>
    <scope>NUCLEOTIDE SEQUENCE</scope>
    <source>
        <strain evidence="5">G2-23</strain>
    </source>
</reference>
<evidence type="ECO:0000256" key="2">
    <source>
        <dbReference type="ARBA" id="ARBA00023125"/>
    </source>
</evidence>
<dbReference type="EMBL" id="JAOVZR010000001">
    <property type="protein sequence ID" value="MCY0148781.1"/>
    <property type="molecule type" value="Genomic_DNA"/>
</dbReference>
<dbReference type="PROSITE" id="PS50987">
    <property type="entry name" value="HTH_ARSR_2"/>
    <property type="match status" value="1"/>
</dbReference>
<evidence type="ECO:0000313" key="6">
    <source>
        <dbReference type="Proteomes" id="UP001073227"/>
    </source>
</evidence>
<dbReference type="Proteomes" id="UP001073227">
    <property type="component" value="Unassembled WGS sequence"/>
</dbReference>
<evidence type="ECO:0000259" key="4">
    <source>
        <dbReference type="PROSITE" id="PS50987"/>
    </source>
</evidence>
<dbReference type="SMART" id="SM00418">
    <property type="entry name" value="HTH_ARSR"/>
    <property type="match status" value="1"/>
</dbReference>
<gene>
    <name evidence="5" type="ORF">OEG84_14010</name>
</gene>
<dbReference type="CDD" id="cd00090">
    <property type="entry name" value="HTH_ARSR"/>
    <property type="match status" value="1"/>
</dbReference>
<dbReference type="Pfam" id="PF12840">
    <property type="entry name" value="HTH_20"/>
    <property type="match status" value="1"/>
</dbReference>
<evidence type="ECO:0000313" key="5">
    <source>
        <dbReference type="EMBL" id="MCY0148781.1"/>
    </source>
</evidence>
<dbReference type="InterPro" id="IPR011991">
    <property type="entry name" value="ArsR-like_HTH"/>
</dbReference>
<keyword evidence="6" id="KW-1185">Reference proteome</keyword>
<dbReference type="RefSeq" id="WP_267654314.1">
    <property type="nucleotide sequence ID" value="NZ_JAOVZR010000001.1"/>
</dbReference>
<evidence type="ECO:0000256" key="1">
    <source>
        <dbReference type="ARBA" id="ARBA00023015"/>
    </source>
</evidence>
<feature type="domain" description="HTH arsR-type" evidence="4">
    <location>
        <begin position="1"/>
        <end position="95"/>
    </location>
</feature>
<accession>A0ABT3ZAG6</accession>
<keyword evidence="1" id="KW-0805">Transcription regulation</keyword>
<keyword evidence="2" id="KW-0238">DNA-binding</keyword>
<proteinExistence type="predicted"/>
<dbReference type="PANTHER" id="PTHR43132">
    <property type="entry name" value="ARSENICAL RESISTANCE OPERON REPRESSOR ARSR-RELATED"/>
    <property type="match status" value="1"/>
</dbReference>
<dbReference type="SUPFAM" id="SSF46785">
    <property type="entry name" value="Winged helix' DNA-binding domain"/>
    <property type="match status" value="1"/>
</dbReference>